<dbReference type="PANTHER" id="PTHR30055">
    <property type="entry name" value="HTH-TYPE TRANSCRIPTIONAL REGULATOR RUTR"/>
    <property type="match status" value="1"/>
</dbReference>
<gene>
    <name evidence="6" type="ORF">AVDCRST_MAG55-2422</name>
</gene>
<proteinExistence type="predicted"/>
<dbReference type="Gene3D" id="1.10.357.10">
    <property type="entry name" value="Tetracycline Repressor, domain 2"/>
    <property type="match status" value="1"/>
</dbReference>
<dbReference type="SUPFAM" id="SSF46689">
    <property type="entry name" value="Homeodomain-like"/>
    <property type="match status" value="1"/>
</dbReference>
<accession>A0A6J4Q428</accession>
<keyword evidence="2 4" id="KW-0238">DNA-binding</keyword>
<dbReference type="GO" id="GO:0003700">
    <property type="term" value="F:DNA-binding transcription factor activity"/>
    <property type="evidence" value="ECO:0007669"/>
    <property type="project" value="TreeGrafter"/>
</dbReference>
<reference evidence="6" key="1">
    <citation type="submission" date="2020-02" db="EMBL/GenBank/DDBJ databases">
        <authorList>
            <person name="Meier V. D."/>
        </authorList>
    </citation>
    <scope>NUCLEOTIDE SEQUENCE</scope>
    <source>
        <strain evidence="6">AVDCRST_MAG55</strain>
    </source>
</reference>
<evidence type="ECO:0000256" key="2">
    <source>
        <dbReference type="ARBA" id="ARBA00023125"/>
    </source>
</evidence>
<dbReference type="PANTHER" id="PTHR30055:SF234">
    <property type="entry name" value="HTH-TYPE TRANSCRIPTIONAL REGULATOR BETI"/>
    <property type="match status" value="1"/>
</dbReference>
<dbReference type="InterPro" id="IPR001647">
    <property type="entry name" value="HTH_TetR"/>
</dbReference>
<feature type="domain" description="HTH tetR-type" evidence="5">
    <location>
        <begin position="15"/>
        <end position="75"/>
    </location>
</feature>
<protein>
    <recommendedName>
        <fullName evidence="5">HTH tetR-type domain-containing protein</fullName>
    </recommendedName>
</protein>
<evidence type="ECO:0000313" key="6">
    <source>
        <dbReference type="EMBL" id="CAA9427601.1"/>
    </source>
</evidence>
<keyword evidence="3" id="KW-0804">Transcription</keyword>
<name>A0A6J4Q428_9ACTN</name>
<evidence type="ECO:0000256" key="3">
    <source>
        <dbReference type="ARBA" id="ARBA00023163"/>
    </source>
</evidence>
<dbReference type="AlphaFoldDB" id="A0A6J4Q428"/>
<dbReference type="Pfam" id="PF00440">
    <property type="entry name" value="TetR_N"/>
    <property type="match status" value="1"/>
</dbReference>
<dbReference type="GO" id="GO:0000976">
    <property type="term" value="F:transcription cis-regulatory region binding"/>
    <property type="evidence" value="ECO:0007669"/>
    <property type="project" value="TreeGrafter"/>
</dbReference>
<dbReference type="PROSITE" id="PS50977">
    <property type="entry name" value="HTH_TETR_2"/>
    <property type="match status" value="1"/>
</dbReference>
<dbReference type="InterPro" id="IPR050109">
    <property type="entry name" value="HTH-type_TetR-like_transc_reg"/>
</dbReference>
<evidence type="ECO:0000256" key="4">
    <source>
        <dbReference type="PROSITE-ProRule" id="PRU00335"/>
    </source>
</evidence>
<organism evidence="6">
    <name type="scientific">uncultured Rubrobacteraceae bacterium</name>
    <dbReference type="NCBI Taxonomy" id="349277"/>
    <lineage>
        <taxon>Bacteria</taxon>
        <taxon>Bacillati</taxon>
        <taxon>Actinomycetota</taxon>
        <taxon>Rubrobacteria</taxon>
        <taxon>Rubrobacterales</taxon>
        <taxon>Rubrobacteraceae</taxon>
        <taxon>environmental samples</taxon>
    </lineage>
</organism>
<evidence type="ECO:0000256" key="1">
    <source>
        <dbReference type="ARBA" id="ARBA00023015"/>
    </source>
</evidence>
<sequence>MPRKYEMKRRAERVQETRRRITEAAVELHQTVGPARTTVSAVAEKAGVQRHTYYAHFPELKNLYQACMGHYSERNPVPEPSSWTDIADAEERLRVALSEVYAYYSGNEAMVSNVLRDAALDPIVQEIMVPFDQYWETVRDVIAGAFEASGDRQEELLGAVALAQDFQTWRTLVRQQELSQDRAVELMVGMVRCLMRT</sequence>
<dbReference type="EMBL" id="CADCUZ010000116">
    <property type="protein sequence ID" value="CAA9427601.1"/>
    <property type="molecule type" value="Genomic_DNA"/>
</dbReference>
<evidence type="ECO:0000259" key="5">
    <source>
        <dbReference type="PROSITE" id="PS50977"/>
    </source>
</evidence>
<dbReference type="InterPro" id="IPR009057">
    <property type="entry name" value="Homeodomain-like_sf"/>
</dbReference>
<feature type="DNA-binding region" description="H-T-H motif" evidence="4">
    <location>
        <begin position="38"/>
        <end position="57"/>
    </location>
</feature>
<keyword evidence="1" id="KW-0805">Transcription regulation</keyword>